<protein>
    <submittedName>
        <fullName evidence="2">Uncharacterized protein</fullName>
    </submittedName>
</protein>
<sequence length="313" mass="35128">MNCDQSLNKDNSETYSQSYSHGKTSLVLGKQVDLAQIQFPITSKSIINSKNGNRSKYGMRRTSTLTKTLDALWRMKMNSSTKNETDNDHSVPVLFMRKLPTTTMSLSRKESVVVEQVLEERLLGEEENVRRPVAKRMLHNAIVHPPIAAELFGIPFLYSMFNPALFDYGAAMRHAARQQLCSEQTDLLETTASGYAAAAPQYVADFATMDYPLSSHINNNTEGVAGELENGNGRLERGVAEDWAMEERLLHGDGAATAVVWPTGSPRRFRRVPLWYPRTSHSQSRTARLHSCRLLAFPNFFLSTLCNSFYAVV</sequence>
<keyword evidence="1" id="KW-1185">Reference proteome</keyword>
<organism evidence="1 2">
    <name type="scientific">Heterorhabditis bacteriophora</name>
    <name type="common">Entomopathogenic nematode worm</name>
    <dbReference type="NCBI Taxonomy" id="37862"/>
    <lineage>
        <taxon>Eukaryota</taxon>
        <taxon>Metazoa</taxon>
        <taxon>Ecdysozoa</taxon>
        <taxon>Nematoda</taxon>
        <taxon>Chromadorea</taxon>
        <taxon>Rhabditida</taxon>
        <taxon>Rhabditina</taxon>
        <taxon>Rhabditomorpha</taxon>
        <taxon>Strongyloidea</taxon>
        <taxon>Heterorhabditidae</taxon>
        <taxon>Heterorhabditis</taxon>
    </lineage>
</organism>
<reference evidence="2" key="1">
    <citation type="submission" date="2016-11" db="UniProtKB">
        <authorList>
            <consortium name="WormBaseParasite"/>
        </authorList>
    </citation>
    <scope>IDENTIFICATION</scope>
</reference>
<dbReference type="WBParaSite" id="Hba_19590">
    <property type="protein sequence ID" value="Hba_19590"/>
    <property type="gene ID" value="Hba_19590"/>
</dbReference>
<evidence type="ECO:0000313" key="1">
    <source>
        <dbReference type="Proteomes" id="UP000095283"/>
    </source>
</evidence>
<proteinExistence type="predicted"/>
<dbReference type="AlphaFoldDB" id="A0A1I7XQ36"/>
<dbReference type="Proteomes" id="UP000095283">
    <property type="component" value="Unplaced"/>
</dbReference>
<evidence type="ECO:0000313" key="2">
    <source>
        <dbReference type="WBParaSite" id="Hba_19590"/>
    </source>
</evidence>
<name>A0A1I7XQ36_HETBA</name>
<accession>A0A1I7XQ36</accession>